<name>A0ABP7DLI9_9ACTN</name>
<reference evidence="3" key="1">
    <citation type="journal article" date="2019" name="Int. J. Syst. Evol. Microbiol.">
        <title>The Global Catalogue of Microorganisms (GCM) 10K type strain sequencing project: providing services to taxonomists for standard genome sequencing and annotation.</title>
        <authorList>
            <consortium name="The Broad Institute Genomics Platform"/>
            <consortium name="The Broad Institute Genome Sequencing Center for Infectious Disease"/>
            <person name="Wu L."/>
            <person name="Ma J."/>
        </authorList>
    </citation>
    <scope>NUCLEOTIDE SEQUENCE [LARGE SCALE GENOMIC DNA]</scope>
    <source>
        <strain evidence="3">JCM 16548</strain>
    </source>
</reference>
<comment type="caution">
    <text evidence="2">The sequence shown here is derived from an EMBL/GenBank/DDBJ whole genome shotgun (WGS) entry which is preliminary data.</text>
</comment>
<proteinExistence type="predicted"/>
<evidence type="ECO:0000313" key="3">
    <source>
        <dbReference type="Proteomes" id="UP001500051"/>
    </source>
</evidence>
<dbReference type="Proteomes" id="UP001500051">
    <property type="component" value="Unassembled WGS sequence"/>
</dbReference>
<dbReference type="RefSeq" id="WP_344812867.1">
    <property type="nucleotide sequence ID" value="NZ_BAAAYX010000011.1"/>
</dbReference>
<protein>
    <recommendedName>
        <fullName evidence="4">C2H2-type domain-containing protein</fullName>
    </recommendedName>
</protein>
<feature type="region of interest" description="Disordered" evidence="1">
    <location>
        <begin position="25"/>
        <end position="47"/>
    </location>
</feature>
<accession>A0ABP7DLI9</accession>
<evidence type="ECO:0000313" key="2">
    <source>
        <dbReference type="EMBL" id="GAA3707358.1"/>
    </source>
</evidence>
<sequence length="64" mass="7230">MPYRDNWTHYADCDVCDWTAEADNRRDAHDASAAHADTHDDPSPTYADRMDAWWEADCAGGPDT</sequence>
<gene>
    <name evidence="2" type="ORF">GCM10022204_26580</name>
</gene>
<keyword evidence="3" id="KW-1185">Reference proteome</keyword>
<evidence type="ECO:0000256" key="1">
    <source>
        <dbReference type="SAM" id="MobiDB-lite"/>
    </source>
</evidence>
<dbReference type="EMBL" id="BAAAYX010000011">
    <property type="protein sequence ID" value="GAA3707358.1"/>
    <property type="molecule type" value="Genomic_DNA"/>
</dbReference>
<evidence type="ECO:0008006" key="4">
    <source>
        <dbReference type="Google" id="ProtNLM"/>
    </source>
</evidence>
<organism evidence="2 3">
    <name type="scientific">Microlunatus aurantiacus</name>
    <dbReference type="NCBI Taxonomy" id="446786"/>
    <lineage>
        <taxon>Bacteria</taxon>
        <taxon>Bacillati</taxon>
        <taxon>Actinomycetota</taxon>
        <taxon>Actinomycetes</taxon>
        <taxon>Propionibacteriales</taxon>
        <taxon>Propionibacteriaceae</taxon>
        <taxon>Microlunatus</taxon>
    </lineage>
</organism>